<dbReference type="AlphaFoldDB" id="A0A446BS13"/>
<evidence type="ECO:0000313" key="3">
    <source>
        <dbReference type="Proteomes" id="UP000289323"/>
    </source>
</evidence>
<gene>
    <name evidence="2" type="ORF">TT172_LOCUS7667</name>
</gene>
<reference evidence="2 3" key="1">
    <citation type="submission" date="2018-04" db="EMBL/GenBank/DDBJ databases">
        <authorList>
            <person name="Huttner S."/>
            <person name="Dainat J."/>
        </authorList>
    </citation>
    <scope>NUCLEOTIDE SEQUENCE [LARGE SCALE GENOMIC DNA]</scope>
</reference>
<evidence type="ECO:0000313" key="2">
    <source>
        <dbReference type="EMBL" id="SPQ25248.1"/>
    </source>
</evidence>
<dbReference type="Proteomes" id="UP000289323">
    <property type="component" value="Unassembled WGS sequence"/>
</dbReference>
<organism evidence="2 3">
    <name type="scientific">Thermothielavioides terrestris</name>
    <dbReference type="NCBI Taxonomy" id="2587410"/>
    <lineage>
        <taxon>Eukaryota</taxon>
        <taxon>Fungi</taxon>
        <taxon>Dikarya</taxon>
        <taxon>Ascomycota</taxon>
        <taxon>Pezizomycotina</taxon>
        <taxon>Sordariomycetes</taxon>
        <taxon>Sordariomycetidae</taxon>
        <taxon>Sordariales</taxon>
        <taxon>Chaetomiaceae</taxon>
        <taxon>Thermothielavioides</taxon>
    </lineage>
</organism>
<name>A0A446BS13_9PEZI</name>
<dbReference type="EMBL" id="OUUZ01000015">
    <property type="protein sequence ID" value="SPQ25248.1"/>
    <property type="molecule type" value="Genomic_DNA"/>
</dbReference>
<accession>A0A446BS13</accession>
<proteinExistence type="predicted"/>
<feature type="compositionally biased region" description="Basic and acidic residues" evidence="1">
    <location>
        <begin position="140"/>
        <end position="149"/>
    </location>
</feature>
<feature type="region of interest" description="Disordered" evidence="1">
    <location>
        <begin position="127"/>
        <end position="149"/>
    </location>
</feature>
<sequence>MAHVLVADRDFIGGPHDQWMFIWGNLSRGVQAKVVAFYKSGGPSYNYNPGAFLEYLSTVYVDPHKQVIALTELDILRQGDNEPFSSFIIRFEAKLSKAGGLNWSDEGHFVATCPFAPAKRPAPQVDINKLEAEEWVEEDSPSKEEEGKE</sequence>
<evidence type="ECO:0000256" key="1">
    <source>
        <dbReference type="SAM" id="MobiDB-lite"/>
    </source>
</evidence>
<protein>
    <submittedName>
        <fullName evidence="2">Faa49e5d-dc94-41da-854a-1ca9a7b81e4f</fullName>
    </submittedName>
</protein>